<dbReference type="GO" id="GO:0005886">
    <property type="term" value="C:plasma membrane"/>
    <property type="evidence" value="ECO:0007669"/>
    <property type="project" value="UniProtKB-SubCell"/>
</dbReference>
<comment type="subcellular location">
    <subcellularLocation>
        <location evidence="1">Cell membrane</location>
        <topology evidence="1">Multi-pass membrane protein</topology>
    </subcellularLocation>
</comment>
<keyword evidence="6 9" id="KW-0812">Transmembrane</keyword>
<dbReference type="Proteomes" id="UP000095598">
    <property type="component" value="Unassembled WGS sequence"/>
</dbReference>
<keyword evidence="7 9" id="KW-1133">Transmembrane helix</keyword>
<dbReference type="InterPro" id="IPR004700">
    <property type="entry name" value="PTS_IIC_man"/>
</dbReference>
<evidence type="ECO:0000313" key="11">
    <source>
        <dbReference type="Proteomes" id="UP000095598"/>
    </source>
</evidence>
<feature type="transmembrane region" description="Helical" evidence="9">
    <location>
        <begin position="39"/>
        <end position="68"/>
    </location>
</feature>
<evidence type="ECO:0000256" key="1">
    <source>
        <dbReference type="ARBA" id="ARBA00004651"/>
    </source>
</evidence>
<evidence type="ECO:0000256" key="5">
    <source>
        <dbReference type="ARBA" id="ARBA00022683"/>
    </source>
</evidence>
<dbReference type="Pfam" id="PF03609">
    <property type="entry name" value="EII-Sor"/>
    <property type="match status" value="1"/>
</dbReference>
<evidence type="ECO:0000256" key="4">
    <source>
        <dbReference type="ARBA" id="ARBA00022597"/>
    </source>
</evidence>
<reference evidence="10 11" key="1">
    <citation type="submission" date="2015-09" db="EMBL/GenBank/DDBJ databases">
        <authorList>
            <consortium name="Pathogen Informatics"/>
        </authorList>
    </citation>
    <scope>NUCLEOTIDE SEQUENCE [LARGE SCALE GENOMIC DNA]</scope>
    <source>
        <strain evidence="10 11">2789STDY5608868</strain>
    </source>
</reference>
<gene>
    <name evidence="10" type="primary">manY_1</name>
    <name evidence="10" type="ORF">ERS852425_00506</name>
</gene>
<keyword evidence="3" id="KW-1003">Cell membrane</keyword>
<feature type="transmembrane region" description="Helical" evidence="9">
    <location>
        <begin position="153"/>
        <end position="171"/>
    </location>
</feature>
<evidence type="ECO:0000256" key="9">
    <source>
        <dbReference type="SAM" id="Phobius"/>
    </source>
</evidence>
<dbReference type="EMBL" id="CYXT01000002">
    <property type="protein sequence ID" value="CUM77035.1"/>
    <property type="molecule type" value="Genomic_DNA"/>
</dbReference>
<protein>
    <submittedName>
        <fullName evidence="10">PTS system mannose-specific EIIC component</fullName>
    </submittedName>
</protein>
<evidence type="ECO:0000256" key="7">
    <source>
        <dbReference type="ARBA" id="ARBA00022989"/>
    </source>
</evidence>
<dbReference type="GO" id="GO:0009401">
    <property type="term" value="P:phosphoenolpyruvate-dependent sugar phosphotransferase system"/>
    <property type="evidence" value="ECO:0007669"/>
    <property type="project" value="UniProtKB-KW"/>
</dbReference>
<dbReference type="RefSeq" id="WP_008390508.1">
    <property type="nucleotide sequence ID" value="NZ_CYXT01000002.1"/>
</dbReference>
<evidence type="ECO:0000256" key="3">
    <source>
        <dbReference type="ARBA" id="ARBA00022475"/>
    </source>
</evidence>
<evidence type="ECO:0000256" key="2">
    <source>
        <dbReference type="ARBA" id="ARBA00022448"/>
    </source>
</evidence>
<feature type="transmembrane region" description="Helical" evidence="9">
    <location>
        <begin position="191"/>
        <end position="212"/>
    </location>
</feature>
<evidence type="ECO:0000256" key="8">
    <source>
        <dbReference type="ARBA" id="ARBA00023136"/>
    </source>
</evidence>
<keyword evidence="5" id="KW-0598">Phosphotransferase system</keyword>
<accession>A0A173RGW1</accession>
<feature type="transmembrane region" description="Helical" evidence="9">
    <location>
        <begin position="80"/>
        <end position="98"/>
    </location>
</feature>
<evidence type="ECO:0000313" key="10">
    <source>
        <dbReference type="EMBL" id="CUM77035.1"/>
    </source>
</evidence>
<proteinExistence type="predicted"/>
<feature type="transmembrane region" description="Helical" evidence="9">
    <location>
        <begin position="224"/>
        <end position="254"/>
    </location>
</feature>
<name>A0A173RGW1_ANAHA</name>
<dbReference type="AlphaFoldDB" id="A0A173RGW1"/>
<keyword evidence="4" id="KW-0762">Sugar transport</keyword>
<sequence length="278" mass="29162">MSVSIWQATLFGIFACLASLPGMGGTVVGNYTLGRPLVGGLICGLIMGDVATGIIAGAAIQIVYIALITPGGAVAADVRAISYIGVPLSIIAITNIGLTGAKATSMATALGSTVGTLGTVLMYGTATMNLIWQAYGWKCLESGKLKKLYAVDMGLPWISHIICSFIPTFIITYLGSDMIKVIQTYLPMDGVFMMTILTLGSLLPCVGIAILLKQVANRPIDILIFMFGFTLAAVMGCNLVAAAIIGGFMAWIYYQVKANAAKHVAVAADDDFEEEEDI</sequence>
<keyword evidence="8 9" id="KW-0472">Membrane</keyword>
<dbReference type="PROSITE" id="PS51106">
    <property type="entry name" value="PTS_EIIC_TYPE_4"/>
    <property type="match status" value="1"/>
</dbReference>
<evidence type="ECO:0000256" key="6">
    <source>
        <dbReference type="ARBA" id="ARBA00022692"/>
    </source>
</evidence>
<keyword evidence="2" id="KW-0813">Transport</keyword>
<feature type="transmembrane region" description="Helical" evidence="9">
    <location>
        <begin position="110"/>
        <end position="132"/>
    </location>
</feature>
<organism evidence="10 11">
    <name type="scientific">Anaerostipes hadrus</name>
    <dbReference type="NCBI Taxonomy" id="649756"/>
    <lineage>
        <taxon>Bacteria</taxon>
        <taxon>Bacillati</taxon>
        <taxon>Bacillota</taxon>
        <taxon>Clostridia</taxon>
        <taxon>Lachnospirales</taxon>
        <taxon>Lachnospiraceae</taxon>
        <taxon>Anaerostipes</taxon>
    </lineage>
</organism>